<proteinExistence type="predicted"/>
<gene>
    <name evidence="2" type="ORF">BC938DRAFT_474501</name>
</gene>
<dbReference type="Pfam" id="PF12937">
    <property type="entry name" value="F-box-like"/>
    <property type="match status" value="1"/>
</dbReference>
<evidence type="ECO:0000313" key="2">
    <source>
        <dbReference type="EMBL" id="RUS23861.1"/>
    </source>
</evidence>
<protein>
    <recommendedName>
        <fullName evidence="1">F-box domain-containing protein</fullName>
    </recommendedName>
</protein>
<keyword evidence="3" id="KW-1185">Reference proteome</keyword>
<dbReference type="InterPro" id="IPR001810">
    <property type="entry name" value="F-box_dom"/>
</dbReference>
<comment type="caution">
    <text evidence="2">The sequence shown here is derived from an EMBL/GenBank/DDBJ whole genome shotgun (WGS) entry which is preliminary data.</text>
</comment>
<feature type="domain" description="F-box" evidence="1">
    <location>
        <begin position="6"/>
        <end position="50"/>
    </location>
</feature>
<dbReference type="EMBL" id="RBNJ01018272">
    <property type="protein sequence ID" value="RUS23861.1"/>
    <property type="molecule type" value="Genomic_DNA"/>
</dbReference>
<dbReference type="CDD" id="cd09917">
    <property type="entry name" value="F-box_SF"/>
    <property type="match status" value="1"/>
</dbReference>
<evidence type="ECO:0000259" key="1">
    <source>
        <dbReference type="Pfam" id="PF12937"/>
    </source>
</evidence>
<dbReference type="AlphaFoldDB" id="A0A433Q221"/>
<dbReference type="Gene3D" id="1.20.1280.50">
    <property type="match status" value="1"/>
</dbReference>
<accession>A0A433Q221</accession>
<dbReference type="InterPro" id="IPR036047">
    <property type="entry name" value="F-box-like_dom_sf"/>
</dbReference>
<reference evidence="2 3" key="1">
    <citation type="journal article" date="2018" name="New Phytol.">
        <title>Phylogenomics of Endogonaceae and evolution of mycorrhizas within Mucoromycota.</title>
        <authorList>
            <person name="Chang Y."/>
            <person name="Desiro A."/>
            <person name="Na H."/>
            <person name="Sandor L."/>
            <person name="Lipzen A."/>
            <person name="Clum A."/>
            <person name="Barry K."/>
            <person name="Grigoriev I.V."/>
            <person name="Martin F.M."/>
            <person name="Stajich J.E."/>
            <person name="Smith M.E."/>
            <person name="Bonito G."/>
            <person name="Spatafora J.W."/>
        </authorList>
    </citation>
    <scope>NUCLEOTIDE SEQUENCE [LARGE SCALE GENOMIC DNA]</scope>
    <source>
        <strain evidence="2 3">AD002</strain>
    </source>
</reference>
<dbReference type="Proteomes" id="UP000274822">
    <property type="component" value="Unassembled WGS sequence"/>
</dbReference>
<name>A0A433Q221_9FUNG</name>
<sequence>MTAQPSLPPELIHDILSYLCVPPHTTFKDPRALDLVSCSLVNKVWHDAAQPLLPPNLFGYLDLKRNDPPPLHLNRLSSLLHESFRLGVPLAPPEMSLGLKLDTLYPWEGNPPRWPDSQAYEDAWIRVLMASHPRALSLRMGMRFGVSKAEPFLKKWFEHIAPFCGRVQRLKMCGFWFTGPIKMGFGGLDEFVKKLAGRLREVEHDAVGMTEGMAEALRMCIEEGATCIELAKL</sequence>
<evidence type="ECO:0000313" key="3">
    <source>
        <dbReference type="Proteomes" id="UP000274822"/>
    </source>
</evidence>
<dbReference type="SUPFAM" id="SSF81383">
    <property type="entry name" value="F-box domain"/>
    <property type="match status" value="1"/>
</dbReference>
<organism evidence="2 3">
    <name type="scientific">Jimgerdemannia flammicorona</name>
    <dbReference type="NCBI Taxonomy" id="994334"/>
    <lineage>
        <taxon>Eukaryota</taxon>
        <taxon>Fungi</taxon>
        <taxon>Fungi incertae sedis</taxon>
        <taxon>Mucoromycota</taxon>
        <taxon>Mucoromycotina</taxon>
        <taxon>Endogonomycetes</taxon>
        <taxon>Endogonales</taxon>
        <taxon>Endogonaceae</taxon>
        <taxon>Jimgerdemannia</taxon>
    </lineage>
</organism>